<name>A0A0K2G768_NITMO</name>
<dbReference type="PATRIC" id="fig|42253.5.peg.330"/>
<accession>A0A0K2G768</accession>
<organism evidence="1 2">
    <name type="scientific">Nitrospira moscoviensis</name>
    <dbReference type="NCBI Taxonomy" id="42253"/>
    <lineage>
        <taxon>Bacteria</taxon>
        <taxon>Pseudomonadati</taxon>
        <taxon>Nitrospirota</taxon>
        <taxon>Nitrospiria</taxon>
        <taxon>Nitrospirales</taxon>
        <taxon>Nitrospiraceae</taxon>
        <taxon>Nitrospira</taxon>
    </lineage>
</organism>
<gene>
    <name evidence="1" type="ORF">NITMOv2_0342</name>
</gene>
<dbReference type="EMBL" id="CP011801">
    <property type="protein sequence ID" value="ALA56780.1"/>
    <property type="molecule type" value="Genomic_DNA"/>
</dbReference>
<dbReference type="STRING" id="42253.NITMOv2_0342"/>
<dbReference type="Proteomes" id="UP000069205">
    <property type="component" value="Chromosome"/>
</dbReference>
<protein>
    <submittedName>
        <fullName evidence="1">Uncharacterized protein</fullName>
    </submittedName>
</protein>
<evidence type="ECO:0000313" key="2">
    <source>
        <dbReference type="Proteomes" id="UP000069205"/>
    </source>
</evidence>
<proteinExistence type="predicted"/>
<dbReference type="KEGG" id="nmv:NITMOv2_0342"/>
<evidence type="ECO:0000313" key="1">
    <source>
        <dbReference type="EMBL" id="ALA56780.1"/>
    </source>
</evidence>
<dbReference type="AlphaFoldDB" id="A0A0K2G768"/>
<reference evidence="1 2" key="1">
    <citation type="journal article" date="2015" name="Proc. Natl. Acad. Sci. U.S.A.">
        <title>Expanded metabolic versatility of ubiquitous nitrite-oxidizing bacteria from the genus Nitrospira.</title>
        <authorList>
            <person name="Koch H."/>
            <person name="Lucker S."/>
            <person name="Albertsen M."/>
            <person name="Kitzinger K."/>
            <person name="Herbold C."/>
            <person name="Spieck E."/>
            <person name="Nielsen P.H."/>
            <person name="Wagner M."/>
            <person name="Daims H."/>
        </authorList>
    </citation>
    <scope>NUCLEOTIDE SEQUENCE [LARGE SCALE GENOMIC DNA]</scope>
    <source>
        <strain evidence="1 2">NSP M-1</strain>
    </source>
</reference>
<sequence>MTEGIRFFLGTAAVSSYYPGMHRAPLTDQSNPATPVLFAGTSRVPEGEQLVSAMSAGILGLCCSPSLFRWSPGGSRPR</sequence>
<keyword evidence="2" id="KW-1185">Reference proteome</keyword>